<dbReference type="Proteomes" id="UP000827754">
    <property type="component" value="Segment"/>
</dbReference>
<gene>
    <name evidence="1" type="ORF">pEaSNUABM30_00040</name>
</gene>
<dbReference type="EMBL" id="MZ443778">
    <property type="protein sequence ID" value="UAW53158.1"/>
    <property type="molecule type" value="Genomic_DNA"/>
</dbReference>
<keyword evidence="2" id="KW-1185">Reference proteome</keyword>
<accession>A0AAE8XLI2</accession>
<sequence length="162" mass="19425">MNVQQKSRDIRRSKRKAVISKQHEFRNACNEMQPRVQQDLIDILAEFVRAGSDKDMLVFRRPVYRIGKYKFQLQVTVKFFDTRNTQFNVELVSKGFTTLLEQNVRHRSWFLPDTVLVEHNIYLRDMMYRAQQAVFTGKEWELEYDPNISVDDSVFTHIYLVE</sequence>
<evidence type="ECO:0000313" key="1">
    <source>
        <dbReference type="EMBL" id="UAW53158.1"/>
    </source>
</evidence>
<proteinExistence type="predicted"/>
<evidence type="ECO:0000313" key="2">
    <source>
        <dbReference type="Proteomes" id="UP000827754"/>
    </source>
</evidence>
<protein>
    <submittedName>
        <fullName evidence="1">Uncharacterized protein</fullName>
    </submittedName>
</protein>
<reference evidence="1 2" key="1">
    <citation type="submission" date="2021-06" db="EMBL/GenBank/DDBJ databases">
        <title>Complete genome sequence of Erwinia phage pEa_SNUABM_30.</title>
        <authorList>
            <person name="Kim S.G."/>
            <person name="Park S.C."/>
        </authorList>
    </citation>
    <scope>NUCLEOTIDE SEQUENCE [LARGE SCALE GENOMIC DNA]</scope>
</reference>
<name>A0AAE8XLI2_9CAUD</name>
<organism evidence="1 2">
    <name type="scientific">Erwinia phage pEa_SNUABM_30</name>
    <dbReference type="NCBI Taxonomy" id="2869553"/>
    <lineage>
        <taxon>Viruses</taxon>
        <taxon>Duplodnaviria</taxon>
        <taxon>Heunggongvirae</taxon>
        <taxon>Uroviricota</taxon>
        <taxon>Caudoviricetes</taxon>
        <taxon>Alexandravirus</taxon>
        <taxon>Alexandravirus SNUABM30</taxon>
    </lineage>
</organism>